<evidence type="ECO:0000256" key="6">
    <source>
        <dbReference type="ARBA" id="ARBA00022968"/>
    </source>
</evidence>
<dbReference type="Proteomes" id="UP000230750">
    <property type="component" value="Unassembled WGS sequence"/>
</dbReference>
<reference evidence="14 15" key="1">
    <citation type="journal article" date="2017" name="PLoS Biol.">
        <title>The sea cucumber genome provides insights into morphological evolution and visceral regeneration.</title>
        <authorList>
            <person name="Zhang X."/>
            <person name="Sun L."/>
            <person name="Yuan J."/>
            <person name="Sun Y."/>
            <person name="Gao Y."/>
            <person name="Zhang L."/>
            <person name="Li S."/>
            <person name="Dai H."/>
            <person name="Hamel J.F."/>
            <person name="Liu C."/>
            <person name="Yu Y."/>
            <person name="Liu S."/>
            <person name="Lin W."/>
            <person name="Guo K."/>
            <person name="Jin S."/>
            <person name="Xu P."/>
            <person name="Storey K.B."/>
            <person name="Huan P."/>
            <person name="Zhang T."/>
            <person name="Zhou Y."/>
            <person name="Zhang J."/>
            <person name="Lin C."/>
            <person name="Li X."/>
            <person name="Xing L."/>
            <person name="Huo D."/>
            <person name="Sun M."/>
            <person name="Wang L."/>
            <person name="Mercier A."/>
            <person name="Li F."/>
            <person name="Yang H."/>
            <person name="Xiang J."/>
        </authorList>
    </citation>
    <scope>NUCLEOTIDE SEQUENCE [LARGE SCALE GENOMIC DNA]</scope>
    <source>
        <strain evidence="14">Shaxun</strain>
        <tissue evidence="14">Muscle</tissue>
    </source>
</reference>
<evidence type="ECO:0000256" key="2">
    <source>
        <dbReference type="ARBA" id="ARBA00008919"/>
    </source>
</evidence>
<dbReference type="PANTHER" id="PTHR11929:SF145">
    <property type="entry name" value="ALPHA-(1,3)-FUCOSYLTRANSFERASE FUT-1"/>
    <property type="match status" value="1"/>
</dbReference>
<dbReference type="Pfam" id="PF17039">
    <property type="entry name" value="Glyco_tran_10_N"/>
    <property type="match status" value="1"/>
</dbReference>
<keyword evidence="9" id="KW-0325">Glycoprotein</keyword>
<keyword evidence="8 11" id="KW-0472">Membrane</keyword>
<keyword evidence="5 11" id="KW-0812">Transmembrane</keyword>
<keyword evidence="4 11" id="KW-0808">Transferase</keyword>
<dbReference type="GO" id="GO:0032580">
    <property type="term" value="C:Golgi cisterna membrane"/>
    <property type="evidence" value="ECO:0007669"/>
    <property type="project" value="UniProtKB-SubCell"/>
</dbReference>
<evidence type="ECO:0000256" key="8">
    <source>
        <dbReference type="ARBA" id="ARBA00023136"/>
    </source>
</evidence>
<dbReference type="UniPathway" id="UPA00378"/>
<dbReference type="FunFam" id="3.40.50.11660:FF:000002">
    <property type="entry name" value="Alpha-(1,3)-fucosyltransferase"/>
    <property type="match status" value="1"/>
</dbReference>
<evidence type="ECO:0000256" key="5">
    <source>
        <dbReference type="ARBA" id="ARBA00022692"/>
    </source>
</evidence>
<keyword evidence="11" id="KW-0333">Golgi apparatus</keyword>
<keyword evidence="15" id="KW-1185">Reference proteome</keyword>
<evidence type="ECO:0000313" key="15">
    <source>
        <dbReference type="Proteomes" id="UP000230750"/>
    </source>
</evidence>
<evidence type="ECO:0000259" key="13">
    <source>
        <dbReference type="Pfam" id="PF17039"/>
    </source>
</evidence>
<dbReference type="SUPFAM" id="SSF53756">
    <property type="entry name" value="UDP-Glycosyltransferase/glycogen phosphorylase"/>
    <property type="match status" value="1"/>
</dbReference>
<comment type="similarity">
    <text evidence="2 11">Belongs to the glycosyltransferase 10 family.</text>
</comment>
<keyword evidence="3 11" id="KW-0328">Glycosyltransferase</keyword>
<dbReference type="Gene3D" id="3.40.50.11660">
    <property type="entry name" value="Glycosyl transferase family 10, C-terminal domain"/>
    <property type="match status" value="1"/>
</dbReference>
<dbReference type="EMBL" id="MRZV01000628">
    <property type="protein sequence ID" value="PIK46689.1"/>
    <property type="molecule type" value="Genomic_DNA"/>
</dbReference>
<evidence type="ECO:0000256" key="11">
    <source>
        <dbReference type="RuleBase" id="RU003832"/>
    </source>
</evidence>
<evidence type="ECO:0000313" key="14">
    <source>
        <dbReference type="EMBL" id="PIK46689.1"/>
    </source>
</evidence>
<dbReference type="InterPro" id="IPR001503">
    <property type="entry name" value="Glyco_trans_10"/>
</dbReference>
<evidence type="ECO:0000256" key="10">
    <source>
        <dbReference type="ARBA" id="ARBA00060399"/>
    </source>
</evidence>
<organism evidence="14 15">
    <name type="scientific">Stichopus japonicus</name>
    <name type="common">Sea cucumber</name>
    <dbReference type="NCBI Taxonomy" id="307972"/>
    <lineage>
        <taxon>Eukaryota</taxon>
        <taxon>Metazoa</taxon>
        <taxon>Echinodermata</taxon>
        <taxon>Eleutherozoa</taxon>
        <taxon>Echinozoa</taxon>
        <taxon>Holothuroidea</taxon>
        <taxon>Aspidochirotacea</taxon>
        <taxon>Aspidochirotida</taxon>
        <taxon>Stichopodidae</taxon>
        <taxon>Apostichopus</taxon>
    </lineage>
</organism>
<dbReference type="InterPro" id="IPR038577">
    <property type="entry name" value="GT10-like_C_sf"/>
</dbReference>
<accession>A0A2G8KFE6</accession>
<dbReference type="EC" id="2.4.1.-" evidence="11"/>
<dbReference type="OrthoDB" id="427096at2759"/>
<evidence type="ECO:0000256" key="3">
    <source>
        <dbReference type="ARBA" id="ARBA00022676"/>
    </source>
</evidence>
<feature type="domain" description="Fucosyltransferase N-terminal" evidence="13">
    <location>
        <begin position="101"/>
        <end position="198"/>
    </location>
</feature>
<dbReference type="InterPro" id="IPR055270">
    <property type="entry name" value="Glyco_tran_10_C"/>
</dbReference>
<protein>
    <recommendedName>
        <fullName evidence="11">Fucosyltransferase</fullName>
        <ecNumber evidence="11">2.4.1.-</ecNumber>
    </recommendedName>
</protein>
<feature type="transmembrane region" description="Helical" evidence="11">
    <location>
        <begin position="6"/>
        <end position="28"/>
    </location>
</feature>
<evidence type="ECO:0000256" key="4">
    <source>
        <dbReference type="ARBA" id="ARBA00022679"/>
    </source>
</evidence>
<dbReference type="PANTHER" id="PTHR11929">
    <property type="entry name" value="ALPHA- 1,3 -FUCOSYLTRANSFERASE"/>
    <property type="match status" value="1"/>
</dbReference>
<evidence type="ECO:0000256" key="9">
    <source>
        <dbReference type="ARBA" id="ARBA00023180"/>
    </source>
</evidence>
<gene>
    <name evidence="14" type="ORF">BSL78_16474</name>
</gene>
<proteinExistence type="inferred from homology"/>
<feature type="domain" description="Fucosyltransferase C-terminal" evidence="12">
    <location>
        <begin position="220"/>
        <end position="393"/>
    </location>
</feature>
<sequence length="425" mass="50078">MALQTLIVNIKIFLLKLLVFNLCLLFIIDITLKLRRTEIQDLEQNRRDQQQRFDIKVSDESFAVNRAESLLSTNLSSSNRKHFIFIGYRNFWPFYPPFECSCQDHSIFVEALEFDDDFQNTTIADCLIFVLSYRGRITKAGWQKLRENRGPRQKWIFASRESALTTHEHLSPPKKFRANTYHLSFTYHSTADFYVPYGNYVPRIDSVLDFNNTISRIRAKKTNLISWMSSSCGVSIKKWRRVEFAKLLSEAMPLHRYGTCGNMTCDKHSRTCKEKLLTYKFSLILENSCCSEYITEKFWNSFLFEQVPVVFGATMKDYLKISPPYSFIHMENFSNVDDLVEYLYKLDNDDSLYEKYHEWRQFGEISVAKLPRDFVSSCHSLCRIRNKLESLEETNDTSFHFDPYGASWYGSCRNCDRIAQKLLHN</sequence>
<dbReference type="GO" id="GO:0046920">
    <property type="term" value="F:alpha-(1-&gt;3)-fucosyltransferase activity"/>
    <property type="evidence" value="ECO:0007669"/>
    <property type="project" value="TreeGrafter"/>
</dbReference>
<evidence type="ECO:0000256" key="7">
    <source>
        <dbReference type="ARBA" id="ARBA00022989"/>
    </source>
</evidence>
<dbReference type="InterPro" id="IPR031481">
    <property type="entry name" value="Glyco_tran_10_N"/>
</dbReference>
<comment type="pathway">
    <text evidence="1">Protein modification; protein glycosylation.</text>
</comment>
<dbReference type="AlphaFoldDB" id="A0A2G8KFE6"/>
<comment type="caution">
    <text evidence="14">The sequence shown here is derived from an EMBL/GenBank/DDBJ whole genome shotgun (WGS) entry which is preliminary data.</text>
</comment>
<comment type="subcellular location">
    <subcellularLocation>
        <location evidence="10">Endomembrane system</location>
        <topology evidence="10">Single-pass type II membrane protein</topology>
    </subcellularLocation>
    <subcellularLocation>
        <location evidence="11">Golgi apparatus</location>
        <location evidence="11">Golgi stack membrane</location>
        <topology evidence="11">Single-pass type II membrane protein</topology>
    </subcellularLocation>
</comment>
<keyword evidence="6" id="KW-0735">Signal-anchor</keyword>
<keyword evidence="7 11" id="KW-1133">Transmembrane helix</keyword>
<dbReference type="Pfam" id="PF00852">
    <property type="entry name" value="Glyco_transf_10"/>
    <property type="match status" value="1"/>
</dbReference>
<evidence type="ECO:0000256" key="1">
    <source>
        <dbReference type="ARBA" id="ARBA00004922"/>
    </source>
</evidence>
<name>A0A2G8KFE6_STIJA</name>
<evidence type="ECO:0000259" key="12">
    <source>
        <dbReference type="Pfam" id="PF00852"/>
    </source>
</evidence>